<dbReference type="EMBL" id="CP117826">
    <property type="protein sequence ID" value="XCC62618.1"/>
    <property type="molecule type" value="Genomic_DNA"/>
</dbReference>
<protein>
    <submittedName>
        <fullName evidence="2">DUF512 domain-containing protein</fullName>
    </submittedName>
</protein>
<dbReference type="InterPro" id="IPR058240">
    <property type="entry name" value="rSAM_sf"/>
</dbReference>
<gene>
    <name evidence="2" type="ORF">PUP29_01440</name>
</gene>
<dbReference type="PROSITE" id="PS50106">
    <property type="entry name" value="PDZ"/>
    <property type="match status" value="1"/>
</dbReference>
<organism evidence="2">
    <name type="scientific">Christensenella massiliensis</name>
    <dbReference type="NCBI Taxonomy" id="1805714"/>
    <lineage>
        <taxon>Bacteria</taxon>
        <taxon>Bacillati</taxon>
        <taxon>Bacillota</taxon>
        <taxon>Clostridia</taxon>
        <taxon>Christensenellales</taxon>
        <taxon>Christensenellaceae</taxon>
        <taxon>Christensenella</taxon>
    </lineage>
</organism>
<dbReference type="Pfam" id="PF19238">
    <property type="entry name" value="Radical_SAM_2"/>
    <property type="match status" value="1"/>
</dbReference>
<dbReference type="InterPro" id="IPR041489">
    <property type="entry name" value="PDZ_6"/>
</dbReference>
<accession>A0AAU8A8V7</accession>
<evidence type="ECO:0000313" key="2">
    <source>
        <dbReference type="EMBL" id="XCC62618.1"/>
    </source>
</evidence>
<dbReference type="Gene3D" id="3.20.20.70">
    <property type="entry name" value="Aldolase class I"/>
    <property type="match status" value="1"/>
</dbReference>
<proteinExistence type="predicted"/>
<dbReference type="Gene3D" id="2.30.42.10">
    <property type="match status" value="1"/>
</dbReference>
<dbReference type="InterPro" id="IPR045375">
    <property type="entry name" value="Put_radical_SAM-like_N"/>
</dbReference>
<dbReference type="Pfam" id="PF04459">
    <property type="entry name" value="DUF512"/>
    <property type="match status" value="1"/>
</dbReference>
<dbReference type="InterPro" id="IPR007549">
    <property type="entry name" value="DUF512"/>
</dbReference>
<dbReference type="AlphaFoldDB" id="A0AAU8A8V7"/>
<sequence length="432" mass="49253">MIVKQVDAGSIAEECEISAGDALLSINGRELRDYIDYIYGLAESEIVLAVQKIDGTVEEIEIEKEPDEELGIVFENDGFGKKIYCRNKCLFCFVDQMPKGMRRTLYVKDDDWRMSFLMGSYVTLTNLSDEEAARIIEQRISPLYISVHAYDDAVRQKLFGNKDAERTFGLLRRFAANRLHMHTQVVMCEGLNSGAVLEQTIEALYGLFPAVQSVAVVPVGLTRYRKGLYPLSPVSRKAAEETIQMIESGQKRFLEQNNETRFVFASDEMYIRAGMPLPSFESYEDFVQIENGVGLVRMFLTEAEEALEAFRGRKVRYRKIGFITGEDFYPFLKRLALQIQDSFRLQVNVYRIENRFFGKSVTVAGLLTGRDIIGQVKTQEEEALFLSRCCFKENEDRMLDDVTLEELSGALNTPCYKASGDGYEVIEMLLEE</sequence>
<dbReference type="InterPro" id="IPR013785">
    <property type="entry name" value="Aldolase_TIM"/>
</dbReference>
<dbReference type="RefSeq" id="WP_353423630.1">
    <property type="nucleotide sequence ID" value="NZ_CP117826.1"/>
</dbReference>
<name>A0AAU8A8V7_9FIRM</name>
<feature type="domain" description="PDZ" evidence="1">
    <location>
        <begin position="1"/>
        <end position="57"/>
    </location>
</feature>
<dbReference type="SUPFAM" id="SSF50156">
    <property type="entry name" value="PDZ domain-like"/>
    <property type="match status" value="1"/>
</dbReference>
<dbReference type="Pfam" id="PF17820">
    <property type="entry name" value="PDZ_6"/>
    <property type="match status" value="1"/>
</dbReference>
<dbReference type="InterPro" id="IPR001478">
    <property type="entry name" value="PDZ"/>
</dbReference>
<reference evidence="2" key="1">
    <citation type="submission" date="2023-02" db="EMBL/GenBank/DDBJ databases">
        <title>Gut commensal Christensenella minuta modulates host metabolism via a new class of secondary bile acids.</title>
        <authorList>
            <person name="Liu C."/>
        </authorList>
    </citation>
    <scope>NUCLEOTIDE SEQUENCE</scope>
    <source>
        <strain evidence="2">CA70</strain>
    </source>
</reference>
<dbReference type="InterPro" id="IPR036034">
    <property type="entry name" value="PDZ_sf"/>
</dbReference>
<evidence type="ECO:0000259" key="1">
    <source>
        <dbReference type="PROSITE" id="PS50106"/>
    </source>
</evidence>
<dbReference type="SUPFAM" id="SSF102114">
    <property type="entry name" value="Radical SAM enzymes"/>
    <property type="match status" value="1"/>
</dbReference>